<protein>
    <recommendedName>
        <fullName evidence="3">Nucleoside triphosphate pyrophosphatase</fullName>
        <ecNumber evidence="3">3.6.1.9</ecNumber>
    </recommendedName>
    <alternativeName>
        <fullName evidence="3">Nucleotide pyrophosphatase</fullName>
        <shortName evidence="3">Nucleotide PPase</shortName>
    </alternativeName>
</protein>
<feature type="active site" description="Proton acceptor" evidence="3">
    <location>
        <position position="71"/>
    </location>
</feature>
<dbReference type="RefSeq" id="WP_106249378.1">
    <property type="nucleotide sequence ID" value="NZ_PVZC01000006.1"/>
</dbReference>
<name>A0A2T0Q0N9_9ACTN</name>
<comment type="cofactor">
    <cofactor evidence="1 3">
        <name>a divalent metal cation</name>
        <dbReference type="ChEBI" id="CHEBI:60240"/>
    </cofactor>
</comment>
<dbReference type="AlphaFoldDB" id="A0A2T0Q0N9"/>
<dbReference type="CDD" id="cd00555">
    <property type="entry name" value="Maf"/>
    <property type="match status" value="1"/>
</dbReference>
<evidence type="ECO:0000256" key="1">
    <source>
        <dbReference type="ARBA" id="ARBA00001968"/>
    </source>
</evidence>
<comment type="function">
    <text evidence="3">Nucleoside triphosphate pyrophosphatase. May have a dual role in cell division arrest and in preventing the incorporation of modified nucleotides into cellular nucleic acids.</text>
</comment>
<dbReference type="Proteomes" id="UP000237846">
    <property type="component" value="Unassembled WGS sequence"/>
</dbReference>
<reference evidence="4 5" key="1">
    <citation type="submission" date="2018-03" db="EMBL/GenBank/DDBJ databases">
        <title>Genomic Encyclopedia of Archaeal and Bacterial Type Strains, Phase II (KMG-II): from individual species to whole genera.</title>
        <authorList>
            <person name="Goeker M."/>
        </authorList>
    </citation>
    <scope>NUCLEOTIDE SEQUENCE [LARGE SCALE GENOMIC DNA]</scope>
    <source>
        <strain evidence="4 5">DSM 45601</strain>
    </source>
</reference>
<evidence type="ECO:0000313" key="4">
    <source>
        <dbReference type="EMBL" id="PRX97362.1"/>
    </source>
</evidence>
<evidence type="ECO:0000256" key="2">
    <source>
        <dbReference type="ARBA" id="ARBA00022801"/>
    </source>
</evidence>
<accession>A0A2T0Q0N9</accession>
<dbReference type="OrthoDB" id="3527985at2"/>
<dbReference type="NCBIfam" id="TIGR00172">
    <property type="entry name" value="maf"/>
    <property type="match status" value="1"/>
</dbReference>
<comment type="caution">
    <text evidence="3">Lacks conserved residue(s) required for the propagation of feature annotation.</text>
</comment>
<comment type="subcellular location">
    <subcellularLocation>
        <location evidence="3">Cytoplasm</location>
    </subcellularLocation>
</comment>
<gene>
    <name evidence="4" type="ORF">CLV72_106399</name>
</gene>
<dbReference type="GO" id="GO:0005737">
    <property type="term" value="C:cytoplasm"/>
    <property type="evidence" value="ECO:0007669"/>
    <property type="project" value="UniProtKB-SubCell"/>
</dbReference>
<evidence type="ECO:0000256" key="3">
    <source>
        <dbReference type="HAMAP-Rule" id="MF_00528"/>
    </source>
</evidence>
<sequence>MTRLILASASPTRLSVLRAAGLDPEVLVSGVDESAVRADSPAHLCLALATAKAEAAAERAGAGDAVLLGCDSVLELDGVAYGKPASAEEAVRRWEAMAGRTGVLRTGHQVIHLGTGARAGAVGSTSVRFGRPGAADIRRYAASGEPERVAGAFTLDGLGGWFVDGIDGDHGNVLGVSLPLLRRLLADVGVNVTALWRAP</sequence>
<comment type="caution">
    <text evidence="4">The sequence shown here is derived from an EMBL/GenBank/DDBJ whole genome shotgun (WGS) entry which is preliminary data.</text>
</comment>
<dbReference type="SUPFAM" id="SSF52972">
    <property type="entry name" value="ITPase-like"/>
    <property type="match status" value="1"/>
</dbReference>
<proteinExistence type="inferred from homology"/>
<keyword evidence="3" id="KW-0546">Nucleotide metabolism</keyword>
<keyword evidence="5" id="KW-1185">Reference proteome</keyword>
<dbReference type="InterPro" id="IPR029001">
    <property type="entry name" value="ITPase-like_fam"/>
</dbReference>
<dbReference type="InterPro" id="IPR003697">
    <property type="entry name" value="Maf-like"/>
</dbReference>
<comment type="catalytic activity">
    <reaction evidence="3">
        <text>a ribonucleoside 5'-triphosphate + H2O = a ribonucleoside 5'-phosphate + diphosphate + H(+)</text>
        <dbReference type="Rhea" id="RHEA:23996"/>
        <dbReference type="ChEBI" id="CHEBI:15377"/>
        <dbReference type="ChEBI" id="CHEBI:15378"/>
        <dbReference type="ChEBI" id="CHEBI:33019"/>
        <dbReference type="ChEBI" id="CHEBI:58043"/>
        <dbReference type="ChEBI" id="CHEBI:61557"/>
        <dbReference type="EC" id="3.6.1.9"/>
    </reaction>
</comment>
<organism evidence="4 5">
    <name type="scientific">Allonocardiopsis opalescens</name>
    <dbReference type="NCBI Taxonomy" id="1144618"/>
    <lineage>
        <taxon>Bacteria</taxon>
        <taxon>Bacillati</taxon>
        <taxon>Actinomycetota</taxon>
        <taxon>Actinomycetes</taxon>
        <taxon>Streptosporangiales</taxon>
        <taxon>Allonocardiopsis</taxon>
    </lineage>
</organism>
<dbReference type="GO" id="GO:0047429">
    <property type="term" value="F:nucleoside triphosphate diphosphatase activity"/>
    <property type="evidence" value="ECO:0007669"/>
    <property type="project" value="UniProtKB-EC"/>
</dbReference>
<keyword evidence="2 3" id="KW-0378">Hydrolase</keyword>
<comment type="similarity">
    <text evidence="3">Belongs to the Maf family.</text>
</comment>
<dbReference type="Pfam" id="PF02545">
    <property type="entry name" value="Maf"/>
    <property type="match status" value="1"/>
</dbReference>
<comment type="catalytic activity">
    <reaction evidence="3">
        <text>a 2'-deoxyribonucleoside 5'-triphosphate + H2O = a 2'-deoxyribonucleoside 5'-phosphate + diphosphate + H(+)</text>
        <dbReference type="Rhea" id="RHEA:44644"/>
        <dbReference type="ChEBI" id="CHEBI:15377"/>
        <dbReference type="ChEBI" id="CHEBI:15378"/>
        <dbReference type="ChEBI" id="CHEBI:33019"/>
        <dbReference type="ChEBI" id="CHEBI:61560"/>
        <dbReference type="ChEBI" id="CHEBI:65317"/>
        <dbReference type="EC" id="3.6.1.9"/>
    </reaction>
</comment>
<dbReference type="HAMAP" id="MF_00528">
    <property type="entry name" value="Maf"/>
    <property type="match status" value="1"/>
</dbReference>
<dbReference type="Gene3D" id="3.90.950.10">
    <property type="match status" value="1"/>
</dbReference>
<dbReference type="PANTHER" id="PTHR43213:SF5">
    <property type="entry name" value="BIFUNCTIONAL DTTP_UTP PYROPHOSPHATASE_METHYLTRANSFERASE PROTEIN-RELATED"/>
    <property type="match status" value="1"/>
</dbReference>
<dbReference type="EMBL" id="PVZC01000006">
    <property type="protein sequence ID" value="PRX97362.1"/>
    <property type="molecule type" value="Genomic_DNA"/>
</dbReference>
<evidence type="ECO:0000313" key="5">
    <source>
        <dbReference type="Proteomes" id="UP000237846"/>
    </source>
</evidence>
<dbReference type="EC" id="3.6.1.9" evidence="3"/>
<dbReference type="GO" id="GO:0009117">
    <property type="term" value="P:nucleotide metabolic process"/>
    <property type="evidence" value="ECO:0007669"/>
    <property type="project" value="UniProtKB-KW"/>
</dbReference>
<dbReference type="PANTHER" id="PTHR43213">
    <property type="entry name" value="BIFUNCTIONAL DTTP/UTP PYROPHOSPHATASE/METHYLTRANSFERASE PROTEIN-RELATED"/>
    <property type="match status" value="1"/>
</dbReference>
<keyword evidence="3" id="KW-0963">Cytoplasm</keyword>
<dbReference type="PIRSF" id="PIRSF006305">
    <property type="entry name" value="Maf"/>
    <property type="match status" value="1"/>
</dbReference>